<name>A0A0A9N6F0_ARUDO</name>
<dbReference type="AlphaFoldDB" id="A0A0A9N6F0"/>
<reference evidence="1" key="1">
    <citation type="submission" date="2014-09" db="EMBL/GenBank/DDBJ databases">
        <authorList>
            <person name="Magalhaes I.L.F."/>
            <person name="Oliveira U."/>
            <person name="Santos F.R."/>
            <person name="Vidigal T.H.D.A."/>
            <person name="Brescovit A.D."/>
            <person name="Santos A.J."/>
        </authorList>
    </citation>
    <scope>NUCLEOTIDE SEQUENCE</scope>
    <source>
        <tissue evidence="1">Shoot tissue taken approximately 20 cm above the soil surface</tissue>
    </source>
</reference>
<proteinExistence type="predicted"/>
<organism evidence="1">
    <name type="scientific">Arundo donax</name>
    <name type="common">Giant reed</name>
    <name type="synonym">Donax arundinaceus</name>
    <dbReference type="NCBI Taxonomy" id="35708"/>
    <lineage>
        <taxon>Eukaryota</taxon>
        <taxon>Viridiplantae</taxon>
        <taxon>Streptophyta</taxon>
        <taxon>Embryophyta</taxon>
        <taxon>Tracheophyta</taxon>
        <taxon>Spermatophyta</taxon>
        <taxon>Magnoliopsida</taxon>
        <taxon>Liliopsida</taxon>
        <taxon>Poales</taxon>
        <taxon>Poaceae</taxon>
        <taxon>PACMAD clade</taxon>
        <taxon>Arundinoideae</taxon>
        <taxon>Arundineae</taxon>
        <taxon>Arundo</taxon>
    </lineage>
</organism>
<evidence type="ECO:0000313" key="1">
    <source>
        <dbReference type="EMBL" id="JAD87005.1"/>
    </source>
</evidence>
<dbReference type="EMBL" id="GBRH01210890">
    <property type="protein sequence ID" value="JAD87005.1"/>
    <property type="molecule type" value="Transcribed_RNA"/>
</dbReference>
<reference evidence="1" key="2">
    <citation type="journal article" date="2015" name="Data Brief">
        <title>Shoot transcriptome of the giant reed, Arundo donax.</title>
        <authorList>
            <person name="Barrero R.A."/>
            <person name="Guerrero F.D."/>
            <person name="Moolhuijzen P."/>
            <person name="Goolsby J.A."/>
            <person name="Tidwell J."/>
            <person name="Bellgard S.E."/>
            <person name="Bellgard M.I."/>
        </authorList>
    </citation>
    <scope>NUCLEOTIDE SEQUENCE</scope>
    <source>
        <tissue evidence="1">Shoot tissue taken approximately 20 cm above the soil surface</tissue>
    </source>
</reference>
<accession>A0A0A9N6F0</accession>
<sequence>MNIKLLSERAVLQKWTKHSVFLKSQSLPICIGFRNSSVLTPNTPR</sequence>
<protein>
    <submittedName>
        <fullName evidence="1">Uncharacterized protein</fullName>
    </submittedName>
</protein>